<keyword evidence="2" id="KW-1185">Reference proteome</keyword>
<dbReference type="RefSeq" id="WP_260315881.1">
    <property type="nucleotide sequence ID" value="NZ_JACHMP010000001.1"/>
</dbReference>
<dbReference type="EMBL" id="JACHMP010000001">
    <property type="protein sequence ID" value="MBB5817297.1"/>
    <property type="molecule type" value="Genomic_DNA"/>
</dbReference>
<dbReference type="AlphaFoldDB" id="A0A7W9IAR9"/>
<comment type="caution">
    <text evidence="1">The sequence shown here is derived from an EMBL/GenBank/DDBJ whole genome shotgun (WGS) entry which is preliminary data.</text>
</comment>
<evidence type="ECO:0000313" key="1">
    <source>
        <dbReference type="EMBL" id="MBB5817297.1"/>
    </source>
</evidence>
<evidence type="ECO:0000313" key="2">
    <source>
        <dbReference type="Proteomes" id="UP000540685"/>
    </source>
</evidence>
<gene>
    <name evidence="1" type="ORF">F4562_000359</name>
</gene>
<name>A0A7W9IAR9_9ACTN</name>
<proteinExistence type="predicted"/>
<organism evidence="1 2">
    <name type="scientific">Streptosporangium becharense</name>
    <dbReference type="NCBI Taxonomy" id="1816182"/>
    <lineage>
        <taxon>Bacteria</taxon>
        <taxon>Bacillati</taxon>
        <taxon>Actinomycetota</taxon>
        <taxon>Actinomycetes</taxon>
        <taxon>Streptosporangiales</taxon>
        <taxon>Streptosporangiaceae</taxon>
        <taxon>Streptosporangium</taxon>
    </lineage>
</organism>
<protein>
    <submittedName>
        <fullName evidence="1">Uncharacterized protein</fullName>
    </submittedName>
</protein>
<sequence length="40" mass="4815">MTFTKLFPTNHDWGWGGGCGWRRRWGGCGGGCGWRRRWWW</sequence>
<accession>A0A7W9IAR9</accession>
<dbReference type="Proteomes" id="UP000540685">
    <property type="component" value="Unassembled WGS sequence"/>
</dbReference>
<reference evidence="1 2" key="1">
    <citation type="submission" date="2020-08" db="EMBL/GenBank/DDBJ databases">
        <title>Sequencing the genomes of 1000 actinobacteria strains.</title>
        <authorList>
            <person name="Klenk H.-P."/>
        </authorList>
    </citation>
    <scope>NUCLEOTIDE SEQUENCE [LARGE SCALE GENOMIC DNA]</scope>
    <source>
        <strain evidence="1 2">DSM 46887</strain>
    </source>
</reference>